<dbReference type="EMBL" id="CP017766">
    <property type="protein sequence ID" value="AUB56223.1"/>
    <property type="molecule type" value="Genomic_DNA"/>
</dbReference>
<feature type="region of interest" description="Disordered" evidence="1">
    <location>
        <begin position="41"/>
        <end position="63"/>
    </location>
</feature>
<evidence type="ECO:0000313" key="3">
    <source>
        <dbReference type="Proteomes" id="UP000232806"/>
    </source>
</evidence>
<dbReference type="AlphaFoldDB" id="A0A2H4VDQ1"/>
<dbReference type="OrthoDB" id="71589at2157"/>
<reference evidence="2 3" key="1">
    <citation type="submission" date="2016-10" db="EMBL/GenBank/DDBJ databases">
        <title>Comparative genomics between deep and shallow subseafloor isolates.</title>
        <authorList>
            <person name="Ishii S."/>
            <person name="Miller J.R."/>
            <person name="Sutton G."/>
            <person name="Suzuki S."/>
            <person name="Methe B."/>
            <person name="Inagaki F."/>
            <person name="Imachi H."/>
        </authorList>
    </citation>
    <scope>NUCLEOTIDE SEQUENCE [LARGE SCALE GENOMIC DNA]</scope>
    <source>
        <strain evidence="2 3">MO-MB1</strain>
    </source>
</reference>
<protein>
    <submittedName>
        <fullName evidence="2">Uncharacterized protein</fullName>
    </submittedName>
</protein>
<proteinExistence type="predicted"/>
<sequence>MTYLICEQCGGYYELQEGEKVEDFSDECECGGKLRYAESLPYSEDLNDSESTEPTASDMDMDPDLDLDPQSVFIENQSKNLVEVDEKYQDETLIESKEILEKDQFPPRESKLDKSELKEFKLAVELQEILEVKGNYIIQGSGPTEYIRVLRDGIEIDGGQFIDYSDIVTIQDEYNPKFPKSGIGGLISSVNSLISSKNWSFKIIYNEGELEFNGVKKSDAQRFVSFVNRIIKNREN</sequence>
<dbReference type="GeneID" id="35121838"/>
<accession>A0A2H4VDQ1</accession>
<evidence type="ECO:0000313" key="2">
    <source>
        <dbReference type="EMBL" id="AUB56223.1"/>
    </source>
</evidence>
<organism evidence="2 3">
    <name type="scientific">Methanobacterium subterraneum</name>
    <dbReference type="NCBI Taxonomy" id="59277"/>
    <lineage>
        <taxon>Archaea</taxon>
        <taxon>Methanobacteriati</taxon>
        <taxon>Methanobacteriota</taxon>
        <taxon>Methanomada group</taxon>
        <taxon>Methanobacteria</taxon>
        <taxon>Methanobacteriales</taxon>
        <taxon>Methanobacteriaceae</taxon>
        <taxon>Methanobacterium</taxon>
    </lineage>
</organism>
<evidence type="ECO:0000256" key="1">
    <source>
        <dbReference type="SAM" id="MobiDB-lite"/>
    </source>
</evidence>
<gene>
    <name evidence="2" type="ORF">BK007_09510</name>
</gene>
<dbReference type="RefSeq" id="WP_100906197.1">
    <property type="nucleotide sequence ID" value="NZ_CP017766.1"/>
</dbReference>
<name>A0A2H4VDQ1_9EURY</name>
<dbReference type="Proteomes" id="UP000232806">
    <property type="component" value="Chromosome"/>
</dbReference>